<dbReference type="Gene3D" id="3.40.50.720">
    <property type="entry name" value="NAD(P)-binding Rossmann-like Domain"/>
    <property type="match status" value="1"/>
</dbReference>
<gene>
    <name evidence="4" type="ORF">HOP40_21645</name>
</gene>
<reference evidence="4 5" key="1">
    <citation type="submission" date="2020-05" db="EMBL/GenBank/DDBJ databases">
        <authorList>
            <person name="Mo P."/>
        </authorList>
    </citation>
    <scope>NUCLEOTIDE SEQUENCE [LARGE SCALE GENOMIC DNA]</scope>
    <source>
        <strain evidence="4 5">Gen01</strain>
    </source>
</reference>
<evidence type="ECO:0000313" key="4">
    <source>
        <dbReference type="EMBL" id="QJY48078.1"/>
    </source>
</evidence>
<feature type="compositionally biased region" description="Low complexity" evidence="3">
    <location>
        <begin position="207"/>
        <end position="216"/>
    </location>
</feature>
<proteinExistence type="inferred from homology"/>
<evidence type="ECO:0000256" key="3">
    <source>
        <dbReference type="SAM" id="MobiDB-lite"/>
    </source>
</evidence>
<dbReference type="PANTHER" id="PTHR24321">
    <property type="entry name" value="DEHYDROGENASES, SHORT CHAIN"/>
    <property type="match status" value="1"/>
</dbReference>
<keyword evidence="5" id="KW-1185">Reference proteome</keyword>
<dbReference type="Pfam" id="PF13561">
    <property type="entry name" value="adh_short_C2"/>
    <property type="match status" value="1"/>
</dbReference>
<feature type="compositionally biased region" description="Basic and acidic residues" evidence="3">
    <location>
        <begin position="266"/>
        <end position="284"/>
    </location>
</feature>
<feature type="region of interest" description="Disordered" evidence="3">
    <location>
        <begin position="255"/>
        <end position="284"/>
    </location>
</feature>
<dbReference type="EMBL" id="CP053564">
    <property type="protein sequence ID" value="QJY48078.1"/>
    <property type="molecule type" value="Genomic_DNA"/>
</dbReference>
<dbReference type="AlphaFoldDB" id="A0A6M6JJ51"/>
<dbReference type="CDD" id="cd05233">
    <property type="entry name" value="SDR_c"/>
    <property type="match status" value="1"/>
</dbReference>
<dbReference type="Proteomes" id="UP000505377">
    <property type="component" value="Chromosome"/>
</dbReference>
<evidence type="ECO:0000256" key="2">
    <source>
        <dbReference type="ARBA" id="ARBA00023002"/>
    </source>
</evidence>
<protein>
    <submittedName>
        <fullName evidence="4">SDR family oxidoreductase</fullName>
    </submittedName>
</protein>
<evidence type="ECO:0000313" key="5">
    <source>
        <dbReference type="Proteomes" id="UP000505377"/>
    </source>
</evidence>
<dbReference type="PRINTS" id="PR00081">
    <property type="entry name" value="GDHRDH"/>
</dbReference>
<dbReference type="RefSeq" id="WP_172161412.1">
    <property type="nucleotide sequence ID" value="NZ_CP053564.1"/>
</dbReference>
<sequence>MSLAGKVCLITGAAGGLGSATARRLAADGVRLVLTDVDGGRLAALAEDLPVETVVHAGDVSVEADVDAAVAAGVAAFGRIDLHHLNAGVPGPLVRLPELSVADWDRVLGINLRGAFLGVRAAFRQYEVQRSGGAIVLTASIASLRASDDLLAYHASKHGVLGLLKGAALYGGPIGVRVNAVAPGIVPTALFAGAGDGPGGGDDMARRAATTPLRRPGTGDEIASVVAFLLGEGAAYMTGETVSVDGGAAAVSTVRPSGGAGAWDPRPGDVRMHPELEHTRESTA</sequence>
<organism evidence="4 5">
    <name type="scientific">Pseudonocardia broussonetiae</name>
    <dbReference type="NCBI Taxonomy" id="2736640"/>
    <lineage>
        <taxon>Bacteria</taxon>
        <taxon>Bacillati</taxon>
        <taxon>Actinomycetota</taxon>
        <taxon>Actinomycetes</taxon>
        <taxon>Pseudonocardiales</taxon>
        <taxon>Pseudonocardiaceae</taxon>
        <taxon>Pseudonocardia</taxon>
    </lineage>
</organism>
<dbReference type="InterPro" id="IPR036291">
    <property type="entry name" value="NAD(P)-bd_dom_sf"/>
</dbReference>
<dbReference type="InterPro" id="IPR002347">
    <property type="entry name" value="SDR_fam"/>
</dbReference>
<dbReference type="GO" id="GO:0016491">
    <property type="term" value="F:oxidoreductase activity"/>
    <property type="evidence" value="ECO:0007669"/>
    <property type="project" value="UniProtKB-KW"/>
</dbReference>
<evidence type="ECO:0000256" key="1">
    <source>
        <dbReference type="ARBA" id="ARBA00006484"/>
    </source>
</evidence>
<accession>A0A6M6JJ51</accession>
<dbReference type="FunFam" id="3.40.50.720:FF:000084">
    <property type="entry name" value="Short-chain dehydrogenase reductase"/>
    <property type="match status" value="1"/>
</dbReference>
<name>A0A6M6JJ51_9PSEU</name>
<dbReference type="SUPFAM" id="SSF51735">
    <property type="entry name" value="NAD(P)-binding Rossmann-fold domains"/>
    <property type="match status" value="1"/>
</dbReference>
<dbReference type="KEGG" id="pbro:HOP40_21645"/>
<keyword evidence="2" id="KW-0560">Oxidoreductase</keyword>
<feature type="region of interest" description="Disordered" evidence="3">
    <location>
        <begin position="196"/>
        <end position="217"/>
    </location>
</feature>
<comment type="similarity">
    <text evidence="1">Belongs to the short-chain dehydrogenases/reductases (SDR) family.</text>
</comment>
<dbReference type="PANTHER" id="PTHR24321:SF8">
    <property type="entry name" value="ESTRADIOL 17-BETA-DEHYDROGENASE 8-RELATED"/>
    <property type="match status" value="1"/>
</dbReference>